<reference evidence="3 4" key="1">
    <citation type="submission" date="2018-06" db="EMBL/GenBank/DDBJ databases">
        <title>Comparative genomics reveals the genomic features of Rhizophagus irregularis, R. cerebriforme, R. diaphanum and Gigaspora rosea, and their symbiotic lifestyle signature.</title>
        <authorList>
            <person name="Morin E."/>
            <person name="San Clemente H."/>
            <person name="Chen E.C.H."/>
            <person name="De La Providencia I."/>
            <person name="Hainaut M."/>
            <person name="Kuo A."/>
            <person name="Kohler A."/>
            <person name="Murat C."/>
            <person name="Tang N."/>
            <person name="Roy S."/>
            <person name="Loubradou J."/>
            <person name="Henrissat B."/>
            <person name="Grigoriev I.V."/>
            <person name="Corradi N."/>
            <person name="Roux C."/>
            <person name="Martin F.M."/>
        </authorList>
    </citation>
    <scope>NUCLEOTIDE SEQUENCE [LARGE SCALE GENOMIC DNA]</scope>
    <source>
        <strain evidence="3 4">DAOM 227022</strain>
    </source>
</reference>
<comment type="caution">
    <text evidence="3">The sequence shown here is derived from an EMBL/GenBank/DDBJ whole genome shotgun (WGS) entry which is preliminary data.</text>
</comment>
<dbReference type="InterPro" id="IPR011009">
    <property type="entry name" value="Kinase-like_dom_sf"/>
</dbReference>
<gene>
    <name evidence="3" type="ORF">C1645_437673</name>
</gene>
<feature type="compositionally biased region" description="Basic and acidic residues" evidence="1">
    <location>
        <begin position="797"/>
        <end position="824"/>
    </location>
</feature>
<dbReference type="GO" id="GO:0007165">
    <property type="term" value="P:signal transduction"/>
    <property type="evidence" value="ECO:0007669"/>
    <property type="project" value="TreeGrafter"/>
</dbReference>
<feature type="compositionally biased region" description="Polar residues" evidence="1">
    <location>
        <begin position="827"/>
        <end position="838"/>
    </location>
</feature>
<evidence type="ECO:0000259" key="2">
    <source>
        <dbReference type="PROSITE" id="PS50011"/>
    </source>
</evidence>
<dbReference type="GO" id="GO:0005737">
    <property type="term" value="C:cytoplasm"/>
    <property type="evidence" value="ECO:0007669"/>
    <property type="project" value="TreeGrafter"/>
</dbReference>
<feature type="domain" description="Protein kinase" evidence="2">
    <location>
        <begin position="172"/>
        <end position="617"/>
    </location>
</feature>
<evidence type="ECO:0000313" key="4">
    <source>
        <dbReference type="Proteomes" id="UP000265703"/>
    </source>
</evidence>
<accession>A0A397SDB1</accession>
<dbReference type="PROSITE" id="PS50011">
    <property type="entry name" value="PROTEIN_KINASE_DOM"/>
    <property type="match status" value="1"/>
</dbReference>
<evidence type="ECO:0000313" key="3">
    <source>
        <dbReference type="EMBL" id="RIA83978.1"/>
    </source>
</evidence>
<feature type="region of interest" description="Disordered" evidence="1">
    <location>
        <begin position="667"/>
        <end position="695"/>
    </location>
</feature>
<dbReference type="EMBL" id="QKYT01000527">
    <property type="protein sequence ID" value="RIA83978.1"/>
    <property type="molecule type" value="Genomic_DNA"/>
</dbReference>
<keyword evidence="3" id="KW-0418">Kinase</keyword>
<dbReference type="SUPFAM" id="SSF56112">
    <property type="entry name" value="Protein kinase-like (PK-like)"/>
    <property type="match status" value="1"/>
</dbReference>
<feature type="region of interest" description="Disordered" evidence="1">
    <location>
        <begin position="761"/>
        <end position="846"/>
    </location>
</feature>
<organism evidence="3 4">
    <name type="scientific">Glomus cerebriforme</name>
    <dbReference type="NCBI Taxonomy" id="658196"/>
    <lineage>
        <taxon>Eukaryota</taxon>
        <taxon>Fungi</taxon>
        <taxon>Fungi incertae sedis</taxon>
        <taxon>Mucoromycota</taxon>
        <taxon>Glomeromycotina</taxon>
        <taxon>Glomeromycetes</taxon>
        <taxon>Glomerales</taxon>
        <taxon>Glomeraceae</taxon>
        <taxon>Glomus</taxon>
    </lineage>
</organism>
<dbReference type="AlphaFoldDB" id="A0A397SDB1"/>
<dbReference type="Proteomes" id="UP000265703">
    <property type="component" value="Unassembled WGS sequence"/>
</dbReference>
<name>A0A397SDB1_9GLOM</name>
<evidence type="ECO:0000256" key="1">
    <source>
        <dbReference type="SAM" id="MobiDB-lite"/>
    </source>
</evidence>
<dbReference type="Gene3D" id="1.10.510.10">
    <property type="entry name" value="Transferase(Phosphotransferase) domain 1"/>
    <property type="match status" value="1"/>
</dbReference>
<keyword evidence="3" id="KW-0808">Transferase</keyword>
<protein>
    <submittedName>
        <fullName evidence="3">Kinase-like domain-containing protein</fullName>
    </submittedName>
</protein>
<sequence length="846" mass="98814">MDFPDHVLFNINVAVVAMILRKRYGFEFEREDDSKSIKSDEMWEMTEQLHNTLLQCLGTDDAILQFINWFFDGVRKTFETENNFPSRNTSSFSLQHQQQILLFPDICFQCKRPYSSTTPQDKWCNTCESYLFESKFHTWTSGNVELDRFIRQTQQEATDSTDFLRWIDFSAFTDVNPIGKGGFSEVYSGKYTKDRLDGTLKQWVTNMEYQIILNYLKYRNEEENEDPKDISPENWEAILTDFVTKMRYIYRDRKVLKCKPRDLSEEKPENKVKRTNSFTRLKSLLKRRPSKNKKKNRSIVISKLVEPMKITQVPVTVSPLRSKFIPKTVVLKRLVDSQNLSSSFVREMRAEYLSLKKSSKIPRMYGLTQDPETKDYYIVLQYANEFDLHTYLVQNCVSIDWWQRISILDGIVKGIYEIHKADLIHHNLHTGNILVRRNTRRKEAEKMSLRNPSSSVKIWISDSGLWGPASSSSPNSVSGSASSIGGNSNRNSIITPDYSVINTRKGIYGVLPYIAPEILQGKEYTKSSDIYSLGMIMWELSNSATLKRQQRHKRPYHDQLYDINLAKEIVINEKRPEHAVPPVIPECWLDLMKKCWASNPEDRPSIEDIMKITDAWNMERRKSLNLESRSSLVFSLSQGILGNNNTTDENIVGQFLEAEKRRIERLNKGKQVERDNEPKLEEKDDESKEDKSKDIYIDSIDATETVYQEEDDDDIHPDALMKSRLIDFLVEIPHENLDVIYENSNSPKEYYRKEIVEKEKVDSGYQREDELDDESLEQKEKIKQIDDETEPEIQENDSNKYIEEKQLEPILVQEDKTKHVKIDDNQIEANSETGSKEISITKEKEP</sequence>
<proteinExistence type="predicted"/>
<dbReference type="GO" id="GO:0004672">
    <property type="term" value="F:protein kinase activity"/>
    <property type="evidence" value="ECO:0007669"/>
    <property type="project" value="InterPro"/>
</dbReference>
<dbReference type="GO" id="GO:0005524">
    <property type="term" value="F:ATP binding"/>
    <property type="evidence" value="ECO:0007669"/>
    <property type="project" value="InterPro"/>
</dbReference>
<dbReference type="PANTHER" id="PTHR23257">
    <property type="entry name" value="SERINE-THREONINE PROTEIN KINASE"/>
    <property type="match status" value="1"/>
</dbReference>
<dbReference type="OrthoDB" id="2407650at2759"/>
<dbReference type="InterPro" id="IPR050167">
    <property type="entry name" value="Ser_Thr_protein_kinase"/>
</dbReference>
<keyword evidence="4" id="KW-1185">Reference proteome</keyword>
<dbReference type="Pfam" id="PF00069">
    <property type="entry name" value="Pkinase"/>
    <property type="match status" value="1"/>
</dbReference>
<dbReference type="InterPro" id="IPR000719">
    <property type="entry name" value="Prot_kinase_dom"/>
</dbReference>
<feature type="compositionally biased region" description="Basic and acidic residues" evidence="1">
    <location>
        <begin position="776"/>
        <end position="786"/>
    </location>
</feature>